<accession>A0A975F8B5</accession>
<keyword evidence="2" id="KW-0732">Signal</keyword>
<proteinExistence type="predicted"/>
<dbReference type="RefSeq" id="WP_210217857.1">
    <property type="nucleotide sequence ID" value="NZ_CP072793.1"/>
</dbReference>
<feature type="signal peptide" evidence="2">
    <location>
        <begin position="1"/>
        <end position="23"/>
    </location>
</feature>
<dbReference type="Proteomes" id="UP000672009">
    <property type="component" value="Chromosome"/>
</dbReference>
<dbReference type="EMBL" id="CP072793">
    <property type="protein sequence ID" value="QTR52305.1"/>
    <property type="molecule type" value="Genomic_DNA"/>
</dbReference>
<feature type="chain" id="PRO_5038069496" evidence="2">
    <location>
        <begin position="24"/>
        <end position="694"/>
    </location>
</feature>
<dbReference type="AlphaFoldDB" id="A0A975F8B5"/>
<protein>
    <submittedName>
        <fullName evidence="3">Uncharacterized protein</fullName>
    </submittedName>
</protein>
<gene>
    <name evidence="3" type="ORF">J9260_11210</name>
</gene>
<reference evidence="3" key="1">
    <citation type="submission" date="2021-04" db="EMBL/GenBank/DDBJ databases">
        <title>Genomics, taxonomy and metabolism of representatives of sulfur bacteria of the genus Thiothrix: Thiothrix fructosivorans QT, Thiothrix unzii A1T and three new species, Thiothrix subterranea sp. nov., Thiothrix litoralis sp. nov. and 'Candidatus Thiothrix anitrata' sp. nov.</title>
        <authorList>
            <person name="Ravin N.V."/>
            <person name="Smolyakov D."/>
            <person name="Rudenko T.S."/>
            <person name="Mardanov A.V."/>
            <person name="Beletsky A.V."/>
            <person name="Markov N.D."/>
            <person name="Fomenkov A.I."/>
            <person name="Roberts R.J."/>
            <person name="Karnachuk O.V."/>
            <person name="Novikov A."/>
            <person name="Grabovich M.Y."/>
        </authorList>
    </citation>
    <scope>NUCLEOTIDE SEQUENCE</scope>
    <source>
        <strain evidence="3">A1</strain>
    </source>
</reference>
<evidence type="ECO:0000313" key="3">
    <source>
        <dbReference type="EMBL" id="QTR52305.1"/>
    </source>
</evidence>
<keyword evidence="4" id="KW-1185">Reference proteome</keyword>
<evidence type="ECO:0000313" key="4">
    <source>
        <dbReference type="Proteomes" id="UP000672009"/>
    </source>
</evidence>
<organism evidence="3 4">
    <name type="scientific">Thiothrix unzii</name>
    <dbReference type="NCBI Taxonomy" id="111769"/>
    <lineage>
        <taxon>Bacteria</taxon>
        <taxon>Pseudomonadati</taxon>
        <taxon>Pseudomonadota</taxon>
        <taxon>Gammaproteobacteria</taxon>
        <taxon>Thiotrichales</taxon>
        <taxon>Thiotrichaceae</taxon>
        <taxon>Thiothrix</taxon>
    </lineage>
</organism>
<sequence>MNKLKWIIPLLCIAPSILQPACAIESKTELEYAQQVVVRDTNKAITKKLAKAATYIAELDNPELKQKAMEQIREALLTLENNPQAADQFVEGIKRMSQSGADKLKQLVQNKRVQAFAQVVLDESSSSLHGASESSLKKLIGLSDDGIDQAGKQTLNTLSEIDAIVANKGKVPAQLTEKLTDAIKQLPPSRAQAARKLVADKLKGAWQPIREHIGTAVDGGFVLWDAYNIVVSEDSAAEKAAKATGTAVGYGLEASGGLAIQALGGGFLHGLVLSWSAGKVNELVAEIILLQQDRANAAEKERWADIELRMDVIRGMIRVDELIKAGELQKASNYLAKVQQFYFKHQMPGDGLYEKMQELEHNIDNAGRLQQANAIIAEARIPYMAGFQWVRQGRNLTQALTYVEDARQILKQSLRDYPELKTTLEKVEALQAFINKLINNASPLGKLAVDGPDTVKAGAHETYEISVSGGIPDYITTNIEGLALPTGALAYWQAPDEPGKTTVTFKIKDNIGQTASVEKQITVIGDVPVATITAAYNSCETSRFHAKIDTDEFSFILLTPDEVYIEAEKSIGKSLTQEQRNKIIDGRKGDFTRNTSYYQSIMPPSCFKLVSNQKLMIIWDGEYIDHTNGKRKYYVRGYQQKPTEKSDEKKLDKTKEEENLKEGWKKAMKKADSIWEKEAEKEREYIKKRRQENK</sequence>
<name>A0A975F8B5_9GAMM</name>
<evidence type="ECO:0000256" key="2">
    <source>
        <dbReference type="SAM" id="SignalP"/>
    </source>
</evidence>
<dbReference type="KEGG" id="tun:J9260_11210"/>
<feature type="region of interest" description="Disordered" evidence="1">
    <location>
        <begin position="642"/>
        <end position="664"/>
    </location>
</feature>
<evidence type="ECO:0000256" key="1">
    <source>
        <dbReference type="SAM" id="MobiDB-lite"/>
    </source>
</evidence>